<evidence type="ECO:0000313" key="1">
    <source>
        <dbReference type="EMBL" id="KAJ7383350.1"/>
    </source>
</evidence>
<organism evidence="1 2">
    <name type="scientific">Desmophyllum pertusum</name>
    <dbReference type="NCBI Taxonomy" id="174260"/>
    <lineage>
        <taxon>Eukaryota</taxon>
        <taxon>Metazoa</taxon>
        <taxon>Cnidaria</taxon>
        <taxon>Anthozoa</taxon>
        <taxon>Hexacorallia</taxon>
        <taxon>Scleractinia</taxon>
        <taxon>Caryophylliina</taxon>
        <taxon>Caryophylliidae</taxon>
        <taxon>Desmophyllum</taxon>
    </lineage>
</organism>
<dbReference type="Proteomes" id="UP001163046">
    <property type="component" value="Unassembled WGS sequence"/>
</dbReference>
<protein>
    <recommendedName>
        <fullName evidence="3">AAA+ ATPase domain-containing protein</fullName>
    </recommendedName>
</protein>
<keyword evidence="2" id="KW-1185">Reference proteome</keyword>
<name>A0A9W9ZL72_9CNID</name>
<accession>A0A9W9ZL72</accession>
<gene>
    <name evidence="1" type="ORF">OS493_028428</name>
</gene>
<evidence type="ECO:0000313" key="2">
    <source>
        <dbReference type="Proteomes" id="UP001163046"/>
    </source>
</evidence>
<dbReference type="AlphaFoldDB" id="A0A9W9ZL72"/>
<proteinExistence type="predicted"/>
<sequence>MTRNSAAAELAQQGIANLVVSLKDDDGASKAETPKRVLPSVEILPGKPFHMTQRRSREIQKIKDSFSELRKNASVSMVTGVFVKGPPGCGKTQLARQFGKEFIKESEGRGEEVLPRIVATLHAQTPESLLESFRELHENWKIPKVREEQGSLRERIKGYSDDVKNHLRETSSVWLLIVDNLTVNDPLREFWPTPEQDASWGEGLVLVTTQDSELAPRSHAHAKVLSLDSGMEEKDAMDLLKVISGLDTNEDAQKVAKLLGFLPAVFGLCSSFMSDKCEKTARFPSFRGKNYHSNLEEYFAYLDHSDFTHHNPCYPAINATSGRVRRPTDGGKQRSAPSCLRASFVLLSSACSFGYRR</sequence>
<dbReference type="InterPro" id="IPR027417">
    <property type="entry name" value="P-loop_NTPase"/>
</dbReference>
<reference evidence="1" key="1">
    <citation type="submission" date="2023-01" db="EMBL/GenBank/DDBJ databases">
        <title>Genome assembly of the deep-sea coral Lophelia pertusa.</title>
        <authorList>
            <person name="Herrera S."/>
            <person name="Cordes E."/>
        </authorList>
    </citation>
    <scope>NUCLEOTIDE SEQUENCE</scope>
    <source>
        <strain evidence="1">USNM1676648</strain>
        <tissue evidence="1">Polyp</tissue>
    </source>
</reference>
<dbReference type="SUPFAM" id="SSF52540">
    <property type="entry name" value="P-loop containing nucleoside triphosphate hydrolases"/>
    <property type="match status" value="1"/>
</dbReference>
<comment type="caution">
    <text evidence="1">The sequence shown here is derived from an EMBL/GenBank/DDBJ whole genome shotgun (WGS) entry which is preliminary data.</text>
</comment>
<dbReference type="Gene3D" id="3.40.50.300">
    <property type="entry name" value="P-loop containing nucleotide triphosphate hydrolases"/>
    <property type="match status" value="1"/>
</dbReference>
<dbReference type="EMBL" id="MU825900">
    <property type="protein sequence ID" value="KAJ7383350.1"/>
    <property type="molecule type" value="Genomic_DNA"/>
</dbReference>
<evidence type="ECO:0008006" key="3">
    <source>
        <dbReference type="Google" id="ProtNLM"/>
    </source>
</evidence>
<dbReference type="OrthoDB" id="6161812at2759"/>